<name>A0A0F6Q8E5_9HYME</name>
<proteinExistence type="predicted"/>
<organism evidence="1">
    <name type="scientific">Glypta fumiferanae</name>
    <dbReference type="NCBI Taxonomy" id="389681"/>
    <lineage>
        <taxon>Eukaryota</taxon>
        <taxon>Metazoa</taxon>
        <taxon>Ecdysozoa</taxon>
        <taxon>Arthropoda</taxon>
        <taxon>Hexapoda</taxon>
        <taxon>Insecta</taxon>
        <taxon>Pterygota</taxon>
        <taxon>Neoptera</taxon>
        <taxon>Endopterygota</taxon>
        <taxon>Hymenoptera</taxon>
        <taxon>Apocrita</taxon>
        <taxon>Ichneumonoidea</taxon>
        <taxon>Ichneumonidae</taxon>
        <taxon>Banchinae</taxon>
        <taxon>Glypta</taxon>
    </lineage>
</organism>
<evidence type="ECO:0000313" key="1">
    <source>
        <dbReference type="EMBL" id="AKD28111.1"/>
    </source>
</evidence>
<dbReference type="EMBL" id="KP706800">
    <property type="protein sequence ID" value="AKD28111.1"/>
    <property type="molecule type" value="Genomic_DNA"/>
</dbReference>
<sequence>MECPIYIYTLTVLVHGCSDKIIIIMEGTNKLYIEHNINNLIIDGSMIKLLILCSEQDIKITEFSLISSDVADVDRIIFVALTSFLMGSISLVDICISSSDLFSHTIAMSIMTNGRSILQRNIERGHLNPSLGTMSDDRTTDTRTMVCYW</sequence>
<dbReference type="AlphaFoldDB" id="A0A0F6Q8E5"/>
<accession>A0A0F6Q8E5</accession>
<reference evidence="1" key="1">
    <citation type="journal article" date="2015" name="J. Virol.">
        <title>Genomic and Proteomic Analyses Indicate that Banchine and Campoplegine Polydnaviruses Have Similar, if Not Identical, Viral Ancestors.</title>
        <authorList>
            <person name="Beliveau C."/>
            <person name="Cohen A."/>
            <person name="Stewart D."/>
            <person name="Periquet G."/>
            <person name="Djoumad A."/>
            <person name="Kuhn L."/>
            <person name="Stoltz D."/>
            <person name="Volkoff A.-N."/>
            <person name="Herniou E."/>
            <person name="Drezen J.-M."/>
            <person name="Cusson M."/>
        </authorList>
    </citation>
    <scope>NUCLEOTIDE SEQUENCE</scope>
</reference>
<protein>
    <submittedName>
        <fullName evidence="1">Uncharacterized protein</fullName>
    </submittedName>
</protein>